<gene>
    <name evidence="1" type="ORF">HK100_001554</name>
</gene>
<keyword evidence="2" id="KW-1185">Reference proteome</keyword>
<name>A0AAD5SWL7_9FUNG</name>
<protein>
    <recommendedName>
        <fullName evidence="3">Heterokaryon incompatibility domain-containing protein</fullName>
    </recommendedName>
</protein>
<dbReference type="Proteomes" id="UP001211907">
    <property type="component" value="Unassembled WGS sequence"/>
</dbReference>
<dbReference type="EMBL" id="JADGJH010001341">
    <property type="protein sequence ID" value="KAJ3114774.1"/>
    <property type="molecule type" value="Genomic_DNA"/>
</dbReference>
<proteinExistence type="predicted"/>
<dbReference type="AlphaFoldDB" id="A0AAD5SWL7"/>
<evidence type="ECO:0000313" key="1">
    <source>
        <dbReference type="EMBL" id="KAJ3114774.1"/>
    </source>
</evidence>
<organism evidence="1 2">
    <name type="scientific">Physocladia obscura</name>
    <dbReference type="NCBI Taxonomy" id="109957"/>
    <lineage>
        <taxon>Eukaryota</taxon>
        <taxon>Fungi</taxon>
        <taxon>Fungi incertae sedis</taxon>
        <taxon>Chytridiomycota</taxon>
        <taxon>Chytridiomycota incertae sedis</taxon>
        <taxon>Chytridiomycetes</taxon>
        <taxon>Chytridiales</taxon>
        <taxon>Chytriomycetaceae</taxon>
        <taxon>Physocladia</taxon>
    </lineage>
</organism>
<evidence type="ECO:0008006" key="3">
    <source>
        <dbReference type="Google" id="ProtNLM"/>
    </source>
</evidence>
<sequence>MSLFACCFGTLAQGRGISHSGDQLHEFLRKMVSPWRRFSGNYTVDTLRAMYADSETAYGLMQTAIATEAGSEQQWQAATRLNEYLLVMMLCNLPPLPAGVGKVVVDVDADAGVDVDVDADAGVDAGQLRAVAATTAALVVGMLDDATLGRRANAGLVALFDAACESDVAVSHVWGSPALVAPDERAAAANQWRAPQSFPPGAVCRGWTVGARFVRKFLVFLGDRVWMDAFCVPQCCPSHKAPYIERMYKNYLLARATVAVGDLKAGLPKSPRAAFLQLVAEGWFKRAWTVQELGIARDVWLVYDDRNGHRADSTQSSKSATESGTAGKDYQRARMFDVIHELLLEATGFNPPQNKPTIDKAELFWIAYSYRAIRASVFDLDPAQNVTALMQGRTAYHAEDMVYSLANLCGIEMKAEYSNENDEDSESRKLSRSLQAAQAWIQFANCASQQHSNIGLYATSCVPLKQKGLSAIPDIGYDIQPIWPRGRRMRILSGSNTGLNINSWTLNNILSTTAPIPTNPIGNSPRAVKDFINQVLEDGANSMIKSNSSIFLDAKAYAPWIGNCINDQQSRDGSRWQIVSFSPYMGSSISNDGGLTIILTFTPDVQTTICTVLLVLADEKSDLKAYTCLLVQQDTNDDVYNVVGHLWYFSHKTLAGNEKRLLVA</sequence>
<dbReference type="PANTHER" id="PTHR39596:SF3">
    <property type="entry name" value="HETEROKARYON INCOMPATIBILITY DOMAIN-CONTAINING PROTEIN"/>
    <property type="match status" value="1"/>
</dbReference>
<dbReference type="PANTHER" id="PTHR39596">
    <property type="match status" value="1"/>
</dbReference>
<accession>A0AAD5SWL7</accession>
<reference evidence="1" key="1">
    <citation type="submission" date="2020-05" db="EMBL/GenBank/DDBJ databases">
        <title>Phylogenomic resolution of chytrid fungi.</title>
        <authorList>
            <person name="Stajich J.E."/>
            <person name="Amses K."/>
            <person name="Simmons R."/>
            <person name="Seto K."/>
            <person name="Myers J."/>
            <person name="Bonds A."/>
            <person name="Quandt C.A."/>
            <person name="Barry K."/>
            <person name="Liu P."/>
            <person name="Grigoriev I."/>
            <person name="Longcore J.E."/>
            <person name="James T.Y."/>
        </authorList>
    </citation>
    <scope>NUCLEOTIDE SEQUENCE</scope>
    <source>
        <strain evidence="1">JEL0513</strain>
    </source>
</reference>
<comment type="caution">
    <text evidence="1">The sequence shown here is derived from an EMBL/GenBank/DDBJ whole genome shotgun (WGS) entry which is preliminary data.</text>
</comment>
<evidence type="ECO:0000313" key="2">
    <source>
        <dbReference type="Proteomes" id="UP001211907"/>
    </source>
</evidence>